<dbReference type="RefSeq" id="WP_379945459.1">
    <property type="nucleotide sequence ID" value="NZ_JAUFQT010000001.1"/>
</dbReference>
<evidence type="ECO:0000256" key="2">
    <source>
        <dbReference type="ARBA" id="ARBA00001946"/>
    </source>
</evidence>
<feature type="domain" description="Fumarylacetoacetase N-terminal" evidence="12">
    <location>
        <begin position="25"/>
        <end position="125"/>
    </location>
</feature>
<dbReference type="Pfam" id="PF01557">
    <property type="entry name" value="FAA_hydrolase"/>
    <property type="match status" value="1"/>
</dbReference>
<evidence type="ECO:0000256" key="7">
    <source>
        <dbReference type="ARBA" id="ARBA00022837"/>
    </source>
</evidence>
<organism evidence="13 14">
    <name type="scientific">Echinicola jeungdonensis</name>
    <dbReference type="NCBI Taxonomy" id="709343"/>
    <lineage>
        <taxon>Bacteria</taxon>
        <taxon>Pseudomonadati</taxon>
        <taxon>Bacteroidota</taxon>
        <taxon>Cytophagia</taxon>
        <taxon>Cytophagales</taxon>
        <taxon>Cyclobacteriaceae</taxon>
        <taxon>Echinicola</taxon>
    </lineage>
</organism>
<keyword evidence="10" id="KW-0585">Phenylalanine catabolism</keyword>
<dbReference type="PANTHER" id="PTHR43069:SF2">
    <property type="entry name" value="FUMARYLACETOACETASE"/>
    <property type="match status" value="1"/>
</dbReference>
<evidence type="ECO:0000256" key="6">
    <source>
        <dbReference type="ARBA" id="ARBA00022801"/>
    </source>
</evidence>
<dbReference type="Gene3D" id="3.90.850.10">
    <property type="entry name" value="Fumarylacetoacetase-like, C-terminal domain"/>
    <property type="match status" value="1"/>
</dbReference>
<evidence type="ECO:0000259" key="11">
    <source>
        <dbReference type="Pfam" id="PF01557"/>
    </source>
</evidence>
<proteinExistence type="predicted"/>
<evidence type="ECO:0000256" key="9">
    <source>
        <dbReference type="ARBA" id="ARBA00022878"/>
    </source>
</evidence>
<dbReference type="PANTHER" id="PTHR43069">
    <property type="entry name" value="FUMARYLACETOACETASE"/>
    <property type="match status" value="1"/>
</dbReference>
<dbReference type="Proteomes" id="UP001589654">
    <property type="component" value="Unassembled WGS sequence"/>
</dbReference>
<keyword evidence="9" id="KW-0828">Tyrosine catabolism</keyword>
<dbReference type="EMBL" id="JBHMEW010000067">
    <property type="protein sequence ID" value="MFB9213270.1"/>
    <property type="molecule type" value="Genomic_DNA"/>
</dbReference>
<keyword evidence="8" id="KW-0460">Magnesium</keyword>
<dbReference type="InterPro" id="IPR011234">
    <property type="entry name" value="Fumarylacetoacetase-like_C"/>
</dbReference>
<dbReference type="GO" id="GO:0004334">
    <property type="term" value="F:fumarylacetoacetase activity"/>
    <property type="evidence" value="ECO:0007669"/>
    <property type="project" value="UniProtKB-EC"/>
</dbReference>
<feature type="domain" description="Fumarylacetoacetase-like C-terminal" evidence="11">
    <location>
        <begin position="132"/>
        <end position="418"/>
    </location>
</feature>
<accession>A0ABV5J8V9</accession>
<protein>
    <recommendedName>
        <fullName evidence="4">fumarylacetoacetase</fullName>
        <ecNumber evidence="4">3.7.1.2</ecNumber>
    </recommendedName>
</protein>
<keyword evidence="5" id="KW-0479">Metal-binding</keyword>
<dbReference type="SUPFAM" id="SSF56529">
    <property type="entry name" value="FAH"/>
    <property type="match status" value="1"/>
</dbReference>
<evidence type="ECO:0000256" key="4">
    <source>
        <dbReference type="ARBA" id="ARBA00012094"/>
    </source>
</evidence>
<evidence type="ECO:0000256" key="8">
    <source>
        <dbReference type="ARBA" id="ARBA00022842"/>
    </source>
</evidence>
<dbReference type="NCBIfam" id="TIGR01266">
    <property type="entry name" value="fum_ac_acetase"/>
    <property type="match status" value="1"/>
</dbReference>
<comment type="cofactor">
    <cofactor evidence="1">
        <name>Ca(2+)</name>
        <dbReference type="ChEBI" id="CHEBI:29108"/>
    </cofactor>
</comment>
<gene>
    <name evidence="13" type="primary">fahA</name>
    <name evidence="13" type="ORF">ACFFUR_15750</name>
</gene>
<comment type="cofactor">
    <cofactor evidence="2">
        <name>Mg(2+)</name>
        <dbReference type="ChEBI" id="CHEBI:18420"/>
    </cofactor>
</comment>
<dbReference type="InterPro" id="IPR015377">
    <property type="entry name" value="Fumarylacetoacetase_N"/>
</dbReference>
<dbReference type="Pfam" id="PF09298">
    <property type="entry name" value="FAA_hydrolase_N"/>
    <property type="match status" value="1"/>
</dbReference>
<sequence length="424" mass="47905">MKEQKEAIMKSWVSGTQNSDFTIYNLPFGIFKNKRLGPRAGIAIGDKIVDLSALHDHGFFPDIKLPERIFLEGSLNRFIRLGKPTTKKVRERVQQLLSEENPDLKDHQVRGKVMITRKDVEMLMPVEVGDYTDFYSSKEHATNVGSMFRDPDNALLPNWKHLPVGYHGRASSIIPSGQPIYRPKGQFKDPEKKEPDFGPTRKLDFELEMAFITGKDTKMGDSISTEDAEDYIFGFVLFNDWSARDIQAWEYVPLGPFLGKSFASSISPWIVTLEALEPFRAPSPIQEVEVLPYLKCQKDHGFDINLEVFLQPEKGNENLICKSNYKYMYWNIAQQLAHQTINGCNIKVGDMYASGTISGPTKENYGSMLELTWKGSQPLQLEGGKERKFIEDGDTVKMKGYGEKGGIRVGFGEVTTKVLPAKGN</sequence>
<evidence type="ECO:0000256" key="10">
    <source>
        <dbReference type="ARBA" id="ARBA00023232"/>
    </source>
</evidence>
<keyword evidence="14" id="KW-1185">Reference proteome</keyword>
<dbReference type="InterPro" id="IPR036462">
    <property type="entry name" value="Fumarylacetoacetase_N_sf"/>
</dbReference>
<comment type="pathway">
    <text evidence="3">Amino-acid degradation; L-phenylalanine degradation; acetoacetate and fumarate from L-phenylalanine: step 6/6.</text>
</comment>
<evidence type="ECO:0000259" key="12">
    <source>
        <dbReference type="Pfam" id="PF09298"/>
    </source>
</evidence>
<evidence type="ECO:0000256" key="3">
    <source>
        <dbReference type="ARBA" id="ARBA00004782"/>
    </source>
</evidence>
<evidence type="ECO:0000256" key="1">
    <source>
        <dbReference type="ARBA" id="ARBA00001913"/>
    </source>
</evidence>
<keyword evidence="6 13" id="KW-0378">Hydrolase</keyword>
<dbReference type="Gene3D" id="2.30.30.230">
    <property type="entry name" value="Fumarylacetoacetase, N-terminal domain"/>
    <property type="match status" value="1"/>
</dbReference>
<reference evidence="13 14" key="1">
    <citation type="submission" date="2024-09" db="EMBL/GenBank/DDBJ databases">
        <authorList>
            <person name="Sun Q."/>
            <person name="Mori K."/>
        </authorList>
    </citation>
    <scope>NUCLEOTIDE SEQUENCE [LARGE SCALE GENOMIC DNA]</scope>
    <source>
        <strain evidence="13 14">CECT 7682</strain>
    </source>
</reference>
<dbReference type="SUPFAM" id="SSF63433">
    <property type="entry name" value="Fumarylacetoacetate hydrolase, FAH, N-terminal domain"/>
    <property type="match status" value="1"/>
</dbReference>
<dbReference type="InterPro" id="IPR005959">
    <property type="entry name" value="Fumarylacetoacetase"/>
</dbReference>
<evidence type="ECO:0000313" key="14">
    <source>
        <dbReference type="Proteomes" id="UP001589654"/>
    </source>
</evidence>
<evidence type="ECO:0000256" key="5">
    <source>
        <dbReference type="ARBA" id="ARBA00022723"/>
    </source>
</evidence>
<evidence type="ECO:0000313" key="13">
    <source>
        <dbReference type="EMBL" id="MFB9213270.1"/>
    </source>
</evidence>
<keyword evidence="7" id="KW-0106">Calcium</keyword>
<dbReference type="InterPro" id="IPR036663">
    <property type="entry name" value="Fumarylacetoacetase_C_sf"/>
</dbReference>
<comment type="caution">
    <text evidence="13">The sequence shown here is derived from an EMBL/GenBank/DDBJ whole genome shotgun (WGS) entry which is preliminary data.</text>
</comment>
<name>A0ABV5J8V9_9BACT</name>
<dbReference type="EC" id="3.7.1.2" evidence="4"/>